<reference evidence="7" key="1">
    <citation type="submission" date="2022-05" db="EMBL/GenBank/DDBJ databases">
        <title>The Musa troglodytarum L. genome provides insights into the mechanism of non-climacteric behaviour and enrichment of carotenoids.</title>
        <authorList>
            <person name="Wang J."/>
        </authorList>
    </citation>
    <scope>NUCLEOTIDE SEQUENCE</scope>
    <source>
        <tissue evidence="7">Leaf</tissue>
    </source>
</reference>
<keyword evidence="1" id="KW-0479">Metal-binding</keyword>
<evidence type="ECO:0000256" key="4">
    <source>
        <dbReference type="ARBA" id="ARBA00022884"/>
    </source>
</evidence>
<evidence type="ECO:0000313" key="7">
    <source>
        <dbReference type="EMBL" id="URE25959.1"/>
    </source>
</evidence>
<dbReference type="Proteomes" id="UP001055439">
    <property type="component" value="Chromosome 8"/>
</dbReference>
<dbReference type="GO" id="GO:0003677">
    <property type="term" value="F:DNA binding"/>
    <property type="evidence" value="ECO:0007669"/>
    <property type="project" value="UniProtKB-KW"/>
</dbReference>
<sequence>MRIPFQQKQMFEFITFVYPETMKLILAIGNTHFICDARVLVKPYKEKGKRSMTSARSSNNNRLRG</sequence>
<evidence type="ECO:0000256" key="1">
    <source>
        <dbReference type="ARBA" id="ARBA00022723"/>
    </source>
</evidence>
<dbReference type="OrthoDB" id="670110at2759"/>
<proteinExistence type="predicted"/>
<evidence type="ECO:0000313" key="8">
    <source>
        <dbReference type="Proteomes" id="UP001055439"/>
    </source>
</evidence>
<keyword evidence="3" id="KW-0862">Zinc</keyword>
<keyword evidence="2" id="KW-0863">Zinc-finger</keyword>
<dbReference type="PANTHER" id="PTHR24009">
    <property type="entry name" value="RNA-BINDING (RRM/RBD/RNP MOTIFS)"/>
    <property type="match status" value="1"/>
</dbReference>
<name>A0A9E7H9D3_9LILI</name>
<dbReference type="GO" id="GO:0008270">
    <property type="term" value="F:zinc ion binding"/>
    <property type="evidence" value="ECO:0007669"/>
    <property type="project" value="UniProtKB-KW"/>
</dbReference>
<organism evidence="7 8">
    <name type="scientific">Musa troglodytarum</name>
    <name type="common">fe'i banana</name>
    <dbReference type="NCBI Taxonomy" id="320322"/>
    <lineage>
        <taxon>Eukaryota</taxon>
        <taxon>Viridiplantae</taxon>
        <taxon>Streptophyta</taxon>
        <taxon>Embryophyta</taxon>
        <taxon>Tracheophyta</taxon>
        <taxon>Spermatophyta</taxon>
        <taxon>Magnoliopsida</taxon>
        <taxon>Liliopsida</taxon>
        <taxon>Zingiberales</taxon>
        <taxon>Musaceae</taxon>
        <taxon>Musa</taxon>
    </lineage>
</organism>
<gene>
    <name evidence="7" type="ORF">MUK42_36582</name>
</gene>
<protein>
    <submittedName>
        <fullName evidence="7">Zinc finger C-x8-C-x5-C-x3-H type (And similar)</fullName>
    </submittedName>
</protein>
<keyword evidence="8" id="KW-1185">Reference proteome</keyword>
<feature type="region of interest" description="Disordered" evidence="6">
    <location>
        <begin position="46"/>
        <end position="65"/>
    </location>
</feature>
<evidence type="ECO:0000256" key="5">
    <source>
        <dbReference type="ARBA" id="ARBA00023125"/>
    </source>
</evidence>
<dbReference type="AlphaFoldDB" id="A0A9E7H9D3"/>
<accession>A0A9E7H9D3</accession>
<evidence type="ECO:0000256" key="3">
    <source>
        <dbReference type="ARBA" id="ARBA00022833"/>
    </source>
</evidence>
<evidence type="ECO:0000256" key="6">
    <source>
        <dbReference type="SAM" id="MobiDB-lite"/>
    </source>
</evidence>
<keyword evidence="4" id="KW-0694">RNA-binding</keyword>
<evidence type="ECO:0000256" key="2">
    <source>
        <dbReference type="ARBA" id="ARBA00022771"/>
    </source>
</evidence>
<dbReference type="GO" id="GO:0003723">
    <property type="term" value="F:RNA binding"/>
    <property type="evidence" value="ECO:0007669"/>
    <property type="project" value="UniProtKB-KW"/>
</dbReference>
<dbReference type="EMBL" id="CP097510">
    <property type="protein sequence ID" value="URE25959.1"/>
    <property type="molecule type" value="Genomic_DNA"/>
</dbReference>
<keyword evidence="5" id="KW-0238">DNA-binding</keyword>
<feature type="compositionally biased region" description="Polar residues" evidence="6">
    <location>
        <begin position="51"/>
        <end position="65"/>
    </location>
</feature>
<dbReference type="PANTHER" id="PTHR24009:SF3">
    <property type="entry name" value="RNA-BINDING (RRM_RBD_RNP MOTIFS) FAMILY PROTEIN-RELATED"/>
    <property type="match status" value="1"/>
</dbReference>